<dbReference type="PANTHER" id="PTHR43806">
    <property type="entry name" value="PEPTIDASE S8"/>
    <property type="match status" value="1"/>
</dbReference>
<dbReference type="AlphaFoldDB" id="A0A1X7PUP6"/>
<proteinExistence type="inferred from homology"/>
<evidence type="ECO:0000256" key="6">
    <source>
        <dbReference type="RuleBase" id="RU003355"/>
    </source>
</evidence>
<sequence length="456" mass="47153">MARRYGARRRYVVLPGAGVTSETMQSSVAGMRAGIVKVAADNIGRYGHFSANTMVAAARSASDELGEAVGSSDFEVVSQRFPDGPAVVAMTHAGRLALEAANPDLRVLPITKYYLPGRKPQRATARTAGAMPSGISAVDAAGTVFSADAKQYFLAGEVNGHQNGKDVTVGVVDTGVDNAHPALAKSVGLLRCLIAGADPTSGRPVDWGSDWTEEAGHGTHVAGIIAAEAGHGGPAGVAPEARVISYRVFPDTGGAPKGAENPEIIDSIRAAIDDGCDIVNLSIEGPKLREDGVRNAINDAWVHGVVCVAAAGNGFGLPVSYPAAQPHCVAVTAIGRDGAFPAVPAFTVHVSNQRSAVDPAIFLASFSNYGPQVQFTAPGHAIVSTFPNGGWWIMSGTSMAAPFVSGILARFLSGNPNIMAMERNQLRSAAMVQMLIARAKVLRLPQAAQEGYGLPA</sequence>
<dbReference type="PRINTS" id="PR00723">
    <property type="entry name" value="SUBTILISIN"/>
</dbReference>
<dbReference type="PROSITE" id="PS00137">
    <property type="entry name" value="SUBTILASE_HIS"/>
    <property type="match status" value="1"/>
</dbReference>
<evidence type="ECO:0000256" key="2">
    <source>
        <dbReference type="ARBA" id="ARBA00022670"/>
    </source>
</evidence>
<comment type="similarity">
    <text evidence="1 5 6">Belongs to the peptidase S8 family.</text>
</comment>
<dbReference type="InterPro" id="IPR023828">
    <property type="entry name" value="Peptidase_S8_Ser-AS"/>
</dbReference>
<evidence type="ECO:0000259" key="7">
    <source>
        <dbReference type="Pfam" id="PF00082"/>
    </source>
</evidence>
<evidence type="ECO:0000256" key="5">
    <source>
        <dbReference type="PROSITE-ProRule" id="PRU01240"/>
    </source>
</evidence>
<dbReference type="InterPro" id="IPR000209">
    <property type="entry name" value="Peptidase_S8/S53_dom"/>
</dbReference>
<protein>
    <submittedName>
        <fullName evidence="8">Subtilase family protein</fullName>
    </submittedName>
</protein>
<evidence type="ECO:0000256" key="4">
    <source>
        <dbReference type="ARBA" id="ARBA00022825"/>
    </source>
</evidence>
<evidence type="ECO:0000256" key="1">
    <source>
        <dbReference type="ARBA" id="ARBA00011073"/>
    </source>
</evidence>
<name>A0A1X7PUP6_9HYPH</name>
<evidence type="ECO:0000313" key="8">
    <source>
        <dbReference type="EMBL" id="SMH55215.1"/>
    </source>
</evidence>
<accession>A0A1X7PUP6</accession>
<reference evidence="8 9" key="1">
    <citation type="submission" date="2017-04" db="EMBL/GenBank/DDBJ databases">
        <authorList>
            <person name="Afonso C.L."/>
            <person name="Miller P.J."/>
            <person name="Scott M.A."/>
            <person name="Spackman E."/>
            <person name="Goraichik I."/>
            <person name="Dimitrov K.M."/>
            <person name="Suarez D.L."/>
            <person name="Swayne D.E."/>
        </authorList>
    </citation>
    <scope>NUCLEOTIDE SEQUENCE [LARGE SCALE GENOMIC DNA]</scope>
    <source>
        <strain evidence="8 9">B5P</strain>
    </source>
</reference>
<dbReference type="PROSITE" id="PS51892">
    <property type="entry name" value="SUBTILASE"/>
    <property type="match status" value="1"/>
</dbReference>
<dbReference type="InterPro" id="IPR036852">
    <property type="entry name" value="Peptidase_S8/S53_dom_sf"/>
</dbReference>
<dbReference type="InterPro" id="IPR015500">
    <property type="entry name" value="Peptidase_S8_subtilisin-rel"/>
</dbReference>
<dbReference type="PROSITE" id="PS00138">
    <property type="entry name" value="SUBTILASE_SER"/>
    <property type="match status" value="1"/>
</dbReference>
<dbReference type="RefSeq" id="WP_176247645.1">
    <property type="nucleotide sequence ID" value="NZ_FXBL01000004.1"/>
</dbReference>
<dbReference type="GO" id="GO:0004252">
    <property type="term" value="F:serine-type endopeptidase activity"/>
    <property type="evidence" value="ECO:0007669"/>
    <property type="project" value="UniProtKB-UniRule"/>
</dbReference>
<dbReference type="EMBL" id="FXBL01000004">
    <property type="protein sequence ID" value="SMH55215.1"/>
    <property type="molecule type" value="Genomic_DNA"/>
</dbReference>
<feature type="active site" description="Charge relay system" evidence="5">
    <location>
        <position position="217"/>
    </location>
</feature>
<dbReference type="InterPro" id="IPR022398">
    <property type="entry name" value="Peptidase_S8_His-AS"/>
</dbReference>
<dbReference type="InterPro" id="IPR023827">
    <property type="entry name" value="Peptidase_S8_Asp-AS"/>
</dbReference>
<keyword evidence="9" id="KW-1185">Reference proteome</keyword>
<keyword evidence="4 5" id="KW-0720">Serine protease</keyword>
<keyword evidence="2 5" id="KW-0645">Protease</keyword>
<organism evidence="8 9">
    <name type="scientific">Mesorhizobium australicum</name>
    <dbReference type="NCBI Taxonomy" id="536018"/>
    <lineage>
        <taxon>Bacteria</taxon>
        <taxon>Pseudomonadati</taxon>
        <taxon>Pseudomonadota</taxon>
        <taxon>Alphaproteobacteria</taxon>
        <taxon>Hyphomicrobiales</taxon>
        <taxon>Phyllobacteriaceae</taxon>
        <taxon>Mesorhizobium</taxon>
    </lineage>
</organism>
<evidence type="ECO:0000313" key="9">
    <source>
        <dbReference type="Proteomes" id="UP000193083"/>
    </source>
</evidence>
<dbReference type="SUPFAM" id="SSF52743">
    <property type="entry name" value="Subtilisin-like"/>
    <property type="match status" value="1"/>
</dbReference>
<feature type="domain" description="Peptidase S8/S53" evidence="7">
    <location>
        <begin position="164"/>
        <end position="431"/>
    </location>
</feature>
<gene>
    <name evidence="8" type="ORF">SAMN02982922_5284</name>
</gene>
<dbReference type="Pfam" id="PF00082">
    <property type="entry name" value="Peptidase_S8"/>
    <property type="match status" value="1"/>
</dbReference>
<keyword evidence="3 5" id="KW-0378">Hydrolase</keyword>
<evidence type="ECO:0000256" key="3">
    <source>
        <dbReference type="ARBA" id="ARBA00022801"/>
    </source>
</evidence>
<dbReference type="GO" id="GO:0006508">
    <property type="term" value="P:proteolysis"/>
    <property type="evidence" value="ECO:0007669"/>
    <property type="project" value="UniProtKB-KW"/>
</dbReference>
<feature type="active site" description="Charge relay system" evidence="5">
    <location>
        <position position="173"/>
    </location>
</feature>
<dbReference type="PANTHER" id="PTHR43806:SF11">
    <property type="entry name" value="CEREVISIN-RELATED"/>
    <property type="match status" value="1"/>
</dbReference>
<dbReference type="Gene3D" id="3.40.50.200">
    <property type="entry name" value="Peptidase S8/S53 domain"/>
    <property type="match status" value="1"/>
</dbReference>
<dbReference type="Proteomes" id="UP000193083">
    <property type="component" value="Unassembled WGS sequence"/>
</dbReference>
<feature type="active site" description="Charge relay system" evidence="5">
    <location>
        <position position="398"/>
    </location>
</feature>
<dbReference type="PROSITE" id="PS00136">
    <property type="entry name" value="SUBTILASE_ASP"/>
    <property type="match status" value="1"/>
</dbReference>
<dbReference type="InterPro" id="IPR050131">
    <property type="entry name" value="Peptidase_S8_subtilisin-like"/>
</dbReference>